<evidence type="ECO:0000313" key="2">
    <source>
        <dbReference type="EMBL" id="KAF9484801.1"/>
    </source>
</evidence>
<dbReference type="EMBL" id="MU155140">
    <property type="protein sequence ID" value="KAF9484801.1"/>
    <property type="molecule type" value="Genomic_DNA"/>
</dbReference>
<keyword evidence="1" id="KW-1133">Transmembrane helix</keyword>
<keyword evidence="1" id="KW-0472">Membrane</keyword>
<comment type="caution">
    <text evidence="2">The sequence shown here is derived from an EMBL/GenBank/DDBJ whole genome shotgun (WGS) entry which is preliminary data.</text>
</comment>
<keyword evidence="1" id="KW-0812">Transmembrane</keyword>
<evidence type="ECO:0000256" key="1">
    <source>
        <dbReference type="SAM" id="Phobius"/>
    </source>
</evidence>
<organism evidence="2 3">
    <name type="scientific">Pholiota conissans</name>
    <dbReference type="NCBI Taxonomy" id="109636"/>
    <lineage>
        <taxon>Eukaryota</taxon>
        <taxon>Fungi</taxon>
        <taxon>Dikarya</taxon>
        <taxon>Basidiomycota</taxon>
        <taxon>Agaricomycotina</taxon>
        <taxon>Agaricomycetes</taxon>
        <taxon>Agaricomycetidae</taxon>
        <taxon>Agaricales</taxon>
        <taxon>Agaricineae</taxon>
        <taxon>Strophariaceae</taxon>
        <taxon>Pholiota</taxon>
    </lineage>
</organism>
<accession>A0A9P5ZF78</accession>
<dbReference type="Proteomes" id="UP000807469">
    <property type="component" value="Unassembled WGS sequence"/>
</dbReference>
<keyword evidence="3" id="KW-1185">Reference proteome</keyword>
<feature type="transmembrane region" description="Helical" evidence="1">
    <location>
        <begin position="20"/>
        <end position="45"/>
    </location>
</feature>
<reference evidence="2" key="1">
    <citation type="submission" date="2020-11" db="EMBL/GenBank/DDBJ databases">
        <authorList>
            <consortium name="DOE Joint Genome Institute"/>
            <person name="Ahrendt S."/>
            <person name="Riley R."/>
            <person name="Andreopoulos W."/>
            <person name="Labutti K."/>
            <person name="Pangilinan J."/>
            <person name="Ruiz-Duenas F.J."/>
            <person name="Barrasa J.M."/>
            <person name="Sanchez-Garcia M."/>
            <person name="Camarero S."/>
            <person name="Miyauchi S."/>
            <person name="Serrano A."/>
            <person name="Linde D."/>
            <person name="Babiker R."/>
            <person name="Drula E."/>
            <person name="Ayuso-Fernandez I."/>
            <person name="Pacheco R."/>
            <person name="Padilla G."/>
            <person name="Ferreira P."/>
            <person name="Barriuso J."/>
            <person name="Kellner H."/>
            <person name="Castanera R."/>
            <person name="Alfaro M."/>
            <person name="Ramirez L."/>
            <person name="Pisabarro A.G."/>
            <person name="Kuo A."/>
            <person name="Tritt A."/>
            <person name="Lipzen A."/>
            <person name="He G."/>
            <person name="Yan M."/>
            <person name="Ng V."/>
            <person name="Cullen D."/>
            <person name="Martin F."/>
            <person name="Rosso M.-N."/>
            <person name="Henrissat B."/>
            <person name="Hibbett D."/>
            <person name="Martinez A.T."/>
            <person name="Grigoriev I.V."/>
        </authorList>
    </citation>
    <scope>NUCLEOTIDE SEQUENCE</scope>
    <source>
        <strain evidence="2">CIRM-BRFM 674</strain>
    </source>
</reference>
<proteinExistence type="predicted"/>
<evidence type="ECO:0000313" key="3">
    <source>
        <dbReference type="Proteomes" id="UP000807469"/>
    </source>
</evidence>
<protein>
    <submittedName>
        <fullName evidence="2">Uncharacterized protein</fullName>
    </submittedName>
</protein>
<sequence>MPNYRPVTIRLYFTCLSSSYTHLPILVQLMPIFLFLSTYAHFFFLSISLSRFTLR</sequence>
<dbReference type="AlphaFoldDB" id="A0A9P5ZF78"/>
<gene>
    <name evidence="2" type="ORF">BDN70DRAFT_872047</name>
</gene>
<name>A0A9P5ZF78_9AGAR</name>